<keyword evidence="1" id="KW-1133">Transmembrane helix</keyword>
<keyword evidence="1" id="KW-0472">Membrane</keyword>
<dbReference type="EMBL" id="MRDE01000064">
    <property type="protein sequence ID" value="OMH24080.1"/>
    <property type="molecule type" value="Genomic_DNA"/>
</dbReference>
<dbReference type="STRING" id="554083.BKD30_09180"/>
<evidence type="ECO:0000256" key="1">
    <source>
        <dbReference type="SAM" id="Phobius"/>
    </source>
</evidence>
<evidence type="ECO:0000313" key="3">
    <source>
        <dbReference type="Proteomes" id="UP000187085"/>
    </source>
</evidence>
<reference evidence="2 3" key="1">
    <citation type="submission" date="2016-12" db="EMBL/GenBank/DDBJ databases">
        <title>Draft genome of Tersicoccus phoenicis 1P05MA.</title>
        <authorList>
            <person name="Nakajima Y."/>
            <person name="Yoshizawa S."/>
            <person name="Nakamura K."/>
            <person name="Ogura Y."/>
            <person name="Hayashi T."/>
            <person name="Kogure K."/>
        </authorList>
    </citation>
    <scope>NUCLEOTIDE SEQUENCE [LARGE SCALE GENOMIC DNA]</scope>
    <source>
        <strain evidence="2 3">1p05MA</strain>
    </source>
</reference>
<gene>
    <name evidence="2" type="ORF">BKD30_09180</name>
</gene>
<dbReference type="Proteomes" id="UP000187085">
    <property type="component" value="Unassembled WGS sequence"/>
</dbReference>
<keyword evidence="3" id="KW-1185">Reference proteome</keyword>
<dbReference type="AlphaFoldDB" id="A0A1R1L974"/>
<dbReference type="RefSeq" id="WP_076704170.1">
    <property type="nucleotide sequence ID" value="NZ_MRDE01000064.1"/>
</dbReference>
<keyword evidence="1" id="KW-0812">Transmembrane</keyword>
<dbReference type="OrthoDB" id="3267160at2"/>
<comment type="caution">
    <text evidence="2">The sequence shown here is derived from an EMBL/GenBank/DDBJ whole genome shotgun (WGS) entry which is preliminary data.</text>
</comment>
<feature type="transmembrane region" description="Helical" evidence="1">
    <location>
        <begin position="6"/>
        <end position="27"/>
    </location>
</feature>
<name>A0A1R1L974_9MICC</name>
<accession>A0A1R1L974</accession>
<protein>
    <recommendedName>
        <fullName evidence="4">DUF2550 domain-containing protein</fullName>
    </recommendedName>
</protein>
<organism evidence="2 3">
    <name type="scientific">Tersicoccus phoenicis</name>
    <dbReference type="NCBI Taxonomy" id="554083"/>
    <lineage>
        <taxon>Bacteria</taxon>
        <taxon>Bacillati</taxon>
        <taxon>Actinomycetota</taxon>
        <taxon>Actinomycetes</taxon>
        <taxon>Micrococcales</taxon>
        <taxon>Micrococcaceae</taxon>
        <taxon>Tersicoccus</taxon>
    </lineage>
</organism>
<dbReference type="Pfam" id="PF10739">
    <property type="entry name" value="DUF2550"/>
    <property type="match status" value="1"/>
</dbReference>
<evidence type="ECO:0000313" key="2">
    <source>
        <dbReference type="EMBL" id="OMH24080.1"/>
    </source>
</evidence>
<proteinExistence type="predicted"/>
<dbReference type="InterPro" id="IPR019675">
    <property type="entry name" value="DUF2550"/>
</dbReference>
<evidence type="ECO:0008006" key="4">
    <source>
        <dbReference type="Google" id="ProtNLM"/>
    </source>
</evidence>
<sequence length="143" mass="15805">MNAGVVAIIVLVVIVLACFGLVAAGLVRRHQLRSAYGTFDASLRRPSGRWQLGVCRYQDNSLQWLRMFSVSPVPVAEFSRRRLDLLGWREPTEAERGNVQPGAVIGTVEHDGDRALLALSRDAWAGLSSWVEAGPSRRVGNWH</sequence>